<dbReference type="AlphaFoldDB" id="A0A5J6J8H3"/>
<evidence type="ECO:0000313" key="1">
    <source>
        <dbReference type="EMBL" id="QEV43798.1"/>
    </source>
</evidence>
<proteinExistence type="predicted"/>
<protein>
    <submittedName>
        <fullName evidence="1">Uncharacterized protein</fullName>
    </submittedName>
</protein>
<sequence length="78" mass="8977">MVSRRALAAIDDPGTANPVPVPRHDERIDLLVDSLVRCRWRSLTAEAVSRRIVTVLDACHADSQWLQIELHWLSERHR</sequence>
<dbReference type="KEGG" id="svn:CP980_00740"/>
<evidence type="ECO:0000313" key="2">
    <source>
        <dbReference type="Proteomes" id="UP000325563"/>
    </source>
</evidence>
<dbReference type="Proteomes" id="UP000325563">
    <property type="component" value="Chromosome"/>
</dbReference>
<dbReference type="EMBL" id="CP023692">
    <property type="protein sequence ID" value="QEV43798.1"/>
    <property type="molecule type" value="Genomic_DNA"/>
</dbReference>
<name>A0A5J6J8H3_STRVI</name>
<gene>
    <name evidence="1" type="ORF">CP980_00740</name>
</gene>
<organism evidence="1 2">
    <name type="scientific">Streptomyces vinaceus</name>
    <dbReference type="NCBI Taxonomy" id="1960"/>
    <lineage>
        <taxon>Bacteria</taxon>
        <taxon>Bacillati</taxon>
        <taxon>Actinomycetota</taxon>
        <taxon>Actinomycetes</taxon>
        <taxon>Kitasatosporales</taxon>
        <taxon>Streptomycetaceae</taxon>
        <taxon>Streptomyces</taxon>
    </lineage>
</organism>
<keyword evidence="2" id="KW-1185">Reference proteome</keyword>
<accession>A0A5J6J8H3</accession>
<reference evidence="1 2" key="1">
    <citation type="submission" date="2017-09" db="EMBL/GenBank/DDBJ databases">
        <authorList>
            <person name="Lee N."/>
            <person name="Cho B.-K."/>
        </authorList>
    </citation>
    <scope>NUCLEOTIDE SEQUENCE [LARGE SCALE GENOMIC DNA]</scope>
    <source>
        <strain evidence="1 2">ATCC 27476</strain>
    </source>
</reference>